<sequence length="84" mass="9471">MLRPLVTGAIDSCTFGTTRRKWVSQLGFSHIFVHLSDCSCNSVLLSSVSEQCPERGVSTTGTPSPNFLSERERLKWRERSLRNI</sequence>
<dbReference type="Proteomes" id="UP000699462">
    <property type="component" value="Unassembled WGS sequence"/>
</dbReference>
<evidence type="ECO:0000313" key="1">
    <source>
        <dbReference type="EMBL" id="KAF8562358.1"/>
    </source>
</evidence>
<protein>
    <submittedName>
        <fullName evidence="1">Uncharacterized protein</fullName>
    </submittedName>
</protein>
<keyword evidence="2" id="KW-1185">Reference proteome</keyword>
<evidence type="ECO:0000313" key="2">
    <source>
        <dbReference type="Proteomes" id="UP000699462"/>
    </source>
</evidence>
<accession>A0A8T0D6J8</accession>
<organism evidence="1 2">
    <name type="scientific">Paragonimus westermani</name>
    <dbReference type="NCBI Taxonomy" id="34504"/>
    <lineage>
        <taxon>Eukaryota</taxon>
        <taxon>Metazoa</taxon>
        <taxon>Spiralia</taxon>
        <taxon>Lophotrochozoa</taxon>
        <taxon>Platyhelminthes</taxon>
        <taxon>Trematoda</taxon>
        <taxon>Digenea</taxon>
        <taxon>Plagiorchiida</taxon>
        <taxon>Troglotremata</taxon>
        <taxon>Troglotrematidae</taxon>
        <taxon>Paragonimus</taxon>
    </lineage>
</organism>
<name>A0A8T0D6J8_9TREM</name>
<comment type="caution">
    <text evidence="1">The sequence shown here is derived from an EMBL/GenBank/DDBJ whole genome shotgun (WGS) entry which is preliminary data.</text>
</comment>
<reference evidence="1 2" key="1">
    <citation type="submission" date="2019-07" db="EMBL/GenBank/DDBJ databases">
        <title>Annotation for the trematode Paragonimus westermani.</title>
        <authorList>
            <person name="Choi Y.-J."/>
        </authorList>
    </citation>
    <scope>NUCLEOTIDE SEQUENCE [LARGE SCALE GENOMIC DNA]</scope>
    <source>
        <strain evidence="1">180907_Pwestermani</strain>
    </source>
</reference>
<gene>
    <name evidence="1" type="ORF">P879_11899</name>
</gene>
<dbReference type="EMBL" id="JTDF01021023">
    <property type="protein sequence ID" value="KAF8562358.1"/>
    <property type="molecule type" value="Genomic_DNA"/>
</dbReference>
<dbReference type="AlphaFoldDB" id="A0A8T0D6J8"/>
<proteinExistence type="predicted"/>